<reference evidence="1" key="2">
    <citation type="submission" date="2021-12" db="EMBL/GenBank/DDBJ databases">
        <title>Resequencing data analysis of finger millet.</title>
        <authorList>
            <person name="Hatakeyama M."/>
            <person name="Aluri S."/>
            <person name="Balachadran M.T."/>
            <person name="Sivarajan S.R."/>
            <person name="Poveda L."/>
            <person name="Shimizu-Inatsugi R."/>
            <person name="Schlapbach R."/>
            <person name="Sreeman S.M."/>
            <person name="Shimizu K.K."/>
        </authorList>
    </citation>
    <scope>NUCLEOTIDE SEQUENCE</scope>
</reference>
<dbReference type="Proteomes" id="UP001054889">
    <property type="component" value="Unassembled WGS sequence"/>
</dbReference>
<dbReference type="EMBL" id="BQKI01000015">
    <property type="protein sequence ID" value="GJN08156.1"/>
    <property type="molecule type" value="Genomic_DNA"/>
</dbReference>
<proteinExistence type="predicted"/>
<reference evidence="1" key="1">
    <citation type="journal article" date="2018" name="DNA Res.">
        <title>Multiple hybrid de novo genome assembly of finger millet, an orphan allotetraploid crop.</title>
        <authorList>
            <person name="Hatakeyama M."/>
            <person name="Aluri S."/>
            <person name="Balachadran M.T."/>
            <person name="Sivarajan S.R."/>
            <person name="Patrignani A."/>
            <person name="Gruter S."/>
            <person name="Poveda L."/>
            <person name="Shimizu-Inatsugi R."/>
            <person name="Baeten J."/>
            <person name="Francoijs K.J."/>
            <person name="Nataraja K.N."/>
            <person name="Reddy Y.A.N."/>
            <person name="Phadnis S."/>
            <person name="Ravikumar R.L."/>
            <person name="Schlapbach R."/>
            <person name="Sreeman S.M."/>
            <person name="Shimizu K.K."/>
        </authorList>
    </citation>
    <scope>NUCLEOTIDE SEQUENCE</scope>
</reference>
<accession>A0AAV5DD36</accession>
<protein>
    <submittedName>
        <fullName evidence="1">Uncharacterized protein</fullName>
    </submittedName>
</protein>
<comment type="caution">
    <text evidence="1">The sequence shown here is derived from an EMBL/GenBank/DDBJ whole genome shotgun (WGS) entry which is preliminary data.</text>
</comment>
<name>A0AAV5DD36_ELECO</name>
<sequence>MASSSHYVPRCVLVGHRGCSAPRRNATTAWSKTSTGLPIAVTFCAARPPAVSHIFVNCPGIESDVSLSPTVITDDANLVVLRVPLDSRSRIHNRHSDYFVYRVDPRRPSLDLLPNPYPETFGDNEIAILSCNGDDFVVAALRIVPSIKPTFK</sequence>
<evidence type="ECO:0000313" key="2">
    <source>
        <dbReference type="Proteomes" id="UP001054889"/>
    </source>
</evidence>
<organism evidence="1 2">
    <name type="scientific">Eleusine coracana subsp. coracana</name>
    <dbReference type="NCBI Taxonomy" id="191504"/>
    <lineage>
        <taxon>Eukaryota</taxon>
        <taxon>Viridiplantae</taxon>
        <taxon>Streptophyta</taxon>
        <taxon>Embryophyta</taxon>
        <taxon>Tracheophyta</taxon>
        <taxon>Spermatophyta</taxon>
        <taxon>Magnoliopsida</taxon>
        <taxon>Liliopsida</taxon>
        <taxon>Poales</taxon>
        <taxon>Poaceae</taxon>
        <taxon>PACMAD clade</taxon>
        <taxon>Chloridoideae</taxon>
        <taxon>Cynodonteae</taxon>
        <taxon>Eleusininae</taxon>
        <taxon>Eleusine</taxon>
    </lineage>
</organism>
<dbReference type="PANTHER" id="PTHR33074:SF18">
    <property type="entry name" value="OS06G0718700 PROTEIN"/>
    <property type="match status" value="1"/>
</dbReference>
<keyword evidence="2" id="KW-1185">Reference proteome</keyword>
<evidence type="ECO:0000313" key="1">
    <source>
        <dbReference type="EMBL" id="GJN08156.1"/>
    </source>
</evidence>
<dbReference type="PANTHER" id="PTHR33074">
    <property type="entry name" value="EXPRESSED PROTEIN-RELATED"/>
    <property type="match status" value="1"/>
</dbReference>
<dbReference type="AlphaFoldDB" id="A0AAV5DD36"/>
<gene>
    <name evidence="1" type="primary">ga26049</name>
    <name evidence="1" type="ORF">PR202_ga26049</name>
</gene>